<organism evidence="1 2">
    <name type="scientific">Desulfoluna spongiiphila</name>
    <dbReference type="NCBI Taxonomy" id="419481"/>
    <lineage>
        <taxon>Bacteria</taxon>
        <taxon>Pseudomonadati</taxon>
        <taxon>Thermodesulfobacteriota</taxon>
        <taxon>Desulfobacteria</taxon>
        <taxon>Desulfobacterales</taxon>
        <taxon>Desulfolunaceae</taxon>
        <taxon>Desulfoluna</taxon>
    </lineage>
</organism>
<dbReference type="RefSeq" id="WP_092208391.1">
    <property type="nucleotide sequence ID" value="NZ_FMUX01000002.1"/>
</dbReference>
<gene>
    <name evidence="1" type="ORF">SAMN05216233_102105</name>
</gene>
<dbReference type="InterPro" id="IPR014729">
    <property type="entry name" value="Rossmann-like_a/b/a_fold"/>
</dbReference>
<dbReference type="STRING" id="419481.SAMN05216233_102105"/>
<dbReference type="EMBL" id="FMUX01000002">
    <property type="protein sequence ID" value="SCX91544.1"/>
    <property type="molecule type" value="Genomic_DNA"/>
</dbReference>
<dbReference type="Proteomes" id="UP000198870">
    <property type="component" value="Unassembled WGS sequence"/>
</dbReference>
<dbReference type="SUPFAM" id="SSF52402">
    <property type="entry name" value="Adenine nucleotide alpha hydrolases-like"/>
    <property type="match status" value="1"/>
</dbReference>
<dbReference type="AlphaFoldDB" id="A0A1G5BNG3"/>
<dbReference type="OrthoDB" id="7028673at2"/>
<evidence type="ECO:0008006" key="3">
    <source>
        <dbReference type="Google" id="ProtNLM"/>
    </source>
</evidence>
<dbReference type="Gene3D" id="3.40.50.620">
    <property type="entry name" value="HUPs"/>
    <property type="match status" value="1"/>
</dbReference>
<keyword evidence="2" id="KW-1185">Reference proteome</keyword>
<evidence type="ECO:0000313" key="2">
    <source>
        <dbReference type="Proteomes" id="UP000198870"/>
    </source>
</evidence>
<accession>A0A1G5BNG3</accession>
<evidence type="ECO:0000313" key="1">
    <source>
        <dbReference type="EMBL" id="SCX91544.1"/>
    </source>
</evidence>
<sequence>MQKKILSALRNALPDNDVNAVEQCVTNLHNRLPHKENLSKNTVMVAYGGGKDSAYTTAFMRAVHLAMAERFGGDTFRLVIVTMRHSGMPFVVMQNIDRTYRTLGVYDDPMAELLLIEGEEVRPFDLHAPMPHTLINFNRTDLLMSGHQSYGDGRTSFCNACNFNVANFFGVAARHCGVDLIVTGDSPSEQRDYAQWIHKLARQTGQKPAGDTSFKGTLKVLDGISRAYFTEIHGASHADRLADRRVTWDVSETLSFFSIYDYTDYASGAHWSLLTDFLGFVFDDLAFSFTESDCANPAMMAHLRGLRTERVYKRSYREGIDQYADFAIDLMKHKDFPGHLIDTIKKRYATEGGVATMRRLMETYARTTFGLKTEQLVCMVFSPFAGGCAGLHDYLAAEQPDLLPREAKICALLETGHIEDQGLAFKLERLSGLSLTDLRQLFGAPLWSPLGSDSEQGRLLPFITKSDPNQKLIRVNFGNDDAPVMDRVSGR</sequence>
<reference evidence="1 2" key="1">
    <citation type="submission" date="2016-10" db="EMBL/GenBank/DDBJ databases">
        <authorList>
            <person name="de Groot N.N."/>
        </authorList>
    </citation>
    <scope>NUCLEOTIDE SEQUENCE [LARGE SCALE GENOMIC DNA]</scope>
    <source>
        <strain evidence="1 2">AA1</strain>
    </source>
</reference>
<protein>
    <recommendedName>
        <fullName evidence="3">PqqD family protein</fullName>
    </recommendedName>
</protein>
<proteinExistence type="predicted"/>
<name>A0A1G5BNG3_9BACT</name>